<evidence type="ECO:0000259" key="8">
    <source>
        <dbReference type="Pfam" id="PF00884"/>
    </source>
</evidence>
<keyword evidence="4 7" id="KW-0812">Transmembrane</keyword>
<feature type="transmembrane region" description="Helical" evidence="7">
    <location>
        <begin position="148"/>
        <end position="165"/>
    </location>
</feature>
<evidence type="ECO:0000256" key="5">
    <source>
        <dbReference type="ARBA" id="ARBA00022989"/>
    </source>
</evidence>
<gene>
    <name evidence="9" type="ORF">SAMN05421730_1002177</name>
</gene>
<evidence type="ECO:0000256" key="2">
    <source>
        <dbReference type="ARBA" id="ARBA00004936"/>
    </source>
</evidence>
<dbReference type="GO" id="GO:0005886">
    <property type="term" value="C:plasma membrane"/>
    <property type="evidence" value="ECO:0007669"/>
    <property type="project" value="UniProtKB-SubCell"/>
</dbReference>
<evidence type="ECO:0000256" key="4">
    <source>
        <dbReference type="ARBA" id="ARBA00022692"/>
    </source>
</evidence>
<dbReference type="STRING" id="1619234.SAMN05421730_1002177"/>
<dbReference type="RefSeq" id="WP_091230382.1">
    <property type="nucleotide sequence ID" value="NZ_FMKA01000002.1"/>
</dbReference>
<evidence type="ECO:0000313" key="9">
    <source>
        <dbReference type="EMBL" id="SCP95754.1"/>
    </source>
</evidence>
<dbReference type="PANTHER" id="PTHR47371:SF3">
    <property type="entry name" value="PHOSPHOGLYCEROL TRANSFERASE I"/>
    <property type="match status" value="1"/>
</dbReference>
<proteinExistence type="predicted"/>
<accession>A0A1D3TQC1</accession>
<protein>
    <submittedName>
        <fullName evidence="9">Phosphoglycerol transferase MdoB</fullName>
    </submittedName>
</protein>
<feature type="transmembrane region" description="Helical" evidence="7">
    <location>
        <begin position="47"/>
        <end position="63"/>
    </location>
</feature>
<dbReference type="PANTHER" id="PTHR47371">
    <property type="entry name" value="LIPOTEICHOIC ACID SYNTHASE"/>
    <property type="match status" value="1"/>
</dbReference>
<keyword evidence="9" id="KW-0808">Transferase</keyword>
<dbReference type="EMBL" id="FMKA01000002">
    <property type="protein sequence ID" value="SCP95754.1"/>
    <property type="molecule type" value="Genomic_DNA"/>
</dbReference>
<evidence type="ECO:0000256" key="3">
    <source>
        <dbReference type="ARBA" id="ARBA00022475"/>
    </source>
</evidence>
<dbReference type="OrthoDB" id="243547at2"/>
<dbReference type="SUPFAM" id="SSF53649">
    <property type="entry name" value="Alkaline phosphatase-like"/>
    <property type="match status" value="1"/>
</dbReference>
<evidence type="ECO:0000256" key="6">
    <source>
        <dbReference type="ARBA" id="ARBA00023136"/>
    </source>
</evidence>
<evidence type="ECO:0000256" key="1">
    <source>
        <dbReference type="ARBA" id="ARBA00004651"/>
    </source>
</evidence>
<organism evidence="9 10">
    <name type="scientific">Anaerobium acetethylicum</name>
    <dbReference type="NCBI Taxonomy" id="1619234"/>
    <lineage>
        <taxon>Bacteria</taxon>
        <taxon>Bacillati</taxon>
        <taxon>Bacillota</taxon>
        <taxon>Clostridia</taxon>
        <taxon>Lachnospirales</taxon>
        <taxon>Lachnospiraceae</taxon>
        <taxon>Anaerobium</taxon>
    </lineage>
</organism>
<feature type="domain" description="Sulfatase N-terminal" evidence="8">
    <location>
        <begin position="233"/>
        <end position="503"/>
    </location>
</feature>
<keyword evidence="3" id="KW-1003">Cell membrane</keyword>
<dbReference type="InterPro" id="IPR017850">
    <property type="entry name" value="Alkaline_phosphatase_core_sf"/>
</dbReference>
<dbReference type="CDD" id="cd16015">
    <property type="entry name" value="LTA_synthase"/>
    <property type="match status" value="1"/>
</dbReference>
<dbReference type="Proteomes" id="UP000199315">
    <property type="component" value="Unassembled WGS sequence"/>
</dbReference>
<comment type="pathway">
    <text evidence="2">Cell wall biogenesis; lipoteichoic acid biosynthesis.</text>
</comment>
<comment type="subcellular location">
    <subcellularLocation>
        <location evidence="1">Cell membrane</location>
        <topology evidence="1">Multi-pass membrane protein</topology>
    </subcellularLocation>
</comment>
<evidence type="ECO:0000313" key="10">
    <source>
        <dbReference type="Proteomes" id="UP000199315"/>
    </source>
</evidence>
<feature type="transmembrane region" description="Helical" evidence="7">
    <location>
        <begin position="124"/>
        <end position="141"/>
    </location>
</feature>
<sequence>MNKKKKNLILTITALTLFPLFTAFMIETLNHLSMNTAFQFYKNRMDILLYTYAVALFVELAVYSISNNFLIASLSLNLIFGLLGIVDYYKWILKNEPLLPSDFFAYKACIDIAGSMNIQISDTVRNMILIFVLIIILSLFARHKITKIWARLVLLVISVIGFTGACEIIKADDSLFFAIWSQQATYQQGGFVSSFIKNMDYVHIEKPDNYTNVSIETIKKDIVMTDCNTDINPNIIMIMSESYSDLSEFGDLNTNIEATPFFNSLKEETTYGHVTVSCFGGNTCNTEYEVLTGNSMVFLPPNSIPYQQYVHKNTETLASVLNAQGYISTAIHPNDEMFWSRDEVYPLFGFSKFINIKDFIQPLYEGDYVTDETSFNKIIETFENNKGSKQFIFEVTIQNHAPYKPLTEGNTVSVGINNLSDKESVNNYLSVLNKSDKALEQLINYFRNCDEPTIIVFFGDHRPWIGAYEDLLGHSIGEMSNDEVVSYYSTPFLMWANYSMDTEQNIQLDASYMAPYVLSRIGLDMPDYFHFLLDLREEVNSIDANYVVDANGNIYRDNYPDAINDAIEDYRLLQYDRIFGKNYADE</sequence>
<reference evidence="9 10" key="1">
    <citation type="submission" date="2016-09" db="EMBL/GenBank/DDBJ databases">
        <authorList>
            <person name="Capua I."/>
            <person name="De Benedictis P."/>
            <person name="Joannis T."/>
            <person name="Lombin L.H."/>
            <person name="Cattoli G."/>
        </authorList>
    </citation>
    <scope>NUCLEOTIDE SEQUENCE [LARGE SCALE GENOMIC DNA]</scope>
    <source>
        <strain evidence="9 10">GluBS11</strain>
    </source>
</reference>
<dbReference type="InterPro" id="IPR050448">
    <property type="entry name" value="OpgB/LTA_synthase_biosynth"/>
</dbReference>
<evidence type="ECO:0000256" key="7">
    <source>
        <dbReference type="SAM" id="Phobius"/>
    </source>
</evidence>
<name>A0A1D3TQC1_9FIRM</name>
<keyword evidence="5 7" id="KW-1133">Transmembrane helix</keyword>
<keyword evidence="6 7" id="KW-0472">Membrane</keyword>
<keyword evidence="10" id="KW-1185">Reference proteome</keyword>
<dbReference type="AlphaFoldDB" id="A0A1D3TQC1"/>
<dbReference type="Pfam" id="PF00884">
    <property type="entry name" value="Sulfatase"/>
    <property type="match status" value="1"/>
</dbReference>
<dbReference type="Gene3D" id="3.40.720.10">
    <property type="entry name" value="Alkaline Phosphatase, subunit A"/>
    <property type="match status" value="1"/>
</dbReference>
<dbReference type="GO" id="GO:0016740">
    <property type="term" value="F:transferase activity"/>
    <property type="evidence" value="ECO:0007669"/>
    <property type="project" value="UniProtKB-KW"/>
</dbReference>
<feature type="transmembrane region" description="Helical" evidence="7">
    <location>
        <begin position="70"/>
        <end position="89"/>
    </location>
</feature>
<dbReference type="InterPro" id="IPR000917">
    <property type="entry name" value="Sulfatase_N"/>
</dbReference>